<evidence type="ECO:0000313" key="2">
    <source>
        <dbReference type="Proteomes" id="UP001057402"/>
    </source>
</evidence>
<proteinExistence type="predicted"/>
<dbReference type="EMBL" id="CM042888">
    <property type="protein sequence ID" value="KAI4325902.1"/>
    <property type="molecule type" value="Genomic_DNA"/>
</dbReference>
<comment type="caution">
    <text evidence="1">The sequence shown here is derived from an EMBL/GenBank/DDBJ whole genome shotgun (WGS) entry which is preliminary data.</text>
</comment>
<accession>A0ACB9MNK7</accession>
<organism evidence="1 2">
    <name type="scientific">Melastoma candidum</name>
    <dbReference type="NCBI Taxonomy" id="119954"/>
    <lineage>
        <taxon>Eukaryota</taxon>
        <taxon>Viridiplantae</taxon>
        <taxon>Streptophyta</taxon>
        <taxon>Embryophyta</taxon>
        <taxon>Tracheophyta</taxon>
        <taxon>Spermatophyta</taxon>
        <taxon>Magnoliopsida</taxon>
        <taxon>eudicotyledons</taxon>
        <taxon>Gunneridae</taxon>
        <taxon>Pentapetalae</taxon>
        <taxon>rosids</taxon>
        <taxon>malvids</taxon>
        <taxon>Myrtales</taxon>
        <taxon>Melastomataceae</taxon>
        <taxon>Melastomatoideae</taxon>
        <taxon>Melastomateae</taxon>
        <taxon>Melastoma</taxon>
    </lineage>
</organism>
<reference evidence="2" key="1">
    <citation type="journal article" date="2023" name="Front. Plant Sci.">
        <title>Chromosomal-level genome assembly of Melastoma candidum provides insights into trichome evolution.</title>
        <authorList>
            <person name="Zhong Y."/>
            <person name="Wu W."/>
            <person name="Sun C."/>
            <person name="Zou P."/>
            <person name="Liu Y."/>
            <person name="Dai S."/>
            <person name="Zhou R."/>
        </authorList>
    </citation>
    <scope>NUCLEOTIDE SEQUENCE [LARGE SCALE GENOMIC DNA]</scope>
</reference>
<dbReference type="Proteomes" id="UP001057402">
    <property type="component" value="Chromosome 9"/>
</dbReference>
<protein>
    <submittedName>
        <fullName evidence="1">Uncharacterized protein</fullName>
    </submittedName>
</protein>
<keyword evidence="2" id="KW-1185">Reference proteome</keyword>
<evidence type="ECO:0000313" key="1">
    <source>
        <dbReference type="EMBL" id="KAI4325902.1"/>
    </source>
</evidence>
<name>A0ACB9MNK7_9MYRT</name>
<sequence>MDEDPLDTIKVAEKDPYALGTFGEGDSASSGYGFGDERRWGAMYRNERFQRIISWRHGGGNPKSSARWDETSNYIRWEDLPLDEDGEGKLLRIILLLYTRIGETLARGNMDDFRDARTSLGRINELWWPLARLKYEQPMTFLYSFNRSLSEDRFNLKDEPRARKEWSAILKDEREGQYCPRPDGLHKKQARLRRRQLGRLAAENMEFLRPNTLHVHFNREDSPPSLQTSPREVDPHVEYYEARPILTKEKSARKFIFMLGQERPRGDMVTVKDAATQTDRFPLVEEEAEGKLRELIQEILQCIDDAGCQTAWDQCELEALSPGWLLLADKMQRSMHDKLARIDSLKQALLSRLATRPGKERLSPLQRDDEVDGETNKRMEVQVEGEDVLGGEMHKDFGDIGQCSRSEGLQTLGATVEAWEDLSLWGDAIINEHAPGSSGKAATLAEAGHNSSSLDPSSPDEDETEADSSSEEWLPEEGTADHKNWSNLLMQPLKESSEPSARMVGSLRSRARQ</sequence>
<gene>
    <name evidence="1" type="ORF">MLD38_031266</name>
</gene>